<dbReference type="PROSITE" id="PS51718">
    <property type="entry name" value="G_DYNAMIN_2"/>
    <property type="match status" value="1"/>
</dbReference>
<keyword evidence="2" id="KW-0342">GTP-binding</keyword>
<keyword evidence="6" id="KW-1185">Reference proteome</keyword>
<dbReference type="InterPro" id="IPR027417">
    <property type="entry name" value="P-loop_NTPase"/>
</dbReference>
<dbReference type="GO" id="GO:0005739">
    <property type="term" value="C:mitochondrion"/>
    <property type="evidence" value="ECO:0007669"/>
    <property type="project" value="TreeGrafter"/>
</dbReference>
<dbReference type="GO" id="GO:0006897">
    <property type="term" value="P:endocytosis"/>
    <property type="evidence" value="ECO:0007669"/>
    <property type="project" value="TreeGrafter"/>
</dbReference>
<dbReference type="AlphaFoldDB" id="A0A3M7LVS7"/>
<organism evidence="5 6">
    <name type="scientific">Pyrenophora seminiperda CCB06</name>
    <dbReference type="NCBI Taxonomy" id="1302712"/>
    <lineage>
        <taxon>Eukaryota</taxon>
        <taxon>Fungi</taxon>
        <taxon>Dikarya</taxon>
        <taxon>Ascomycota</taxon>
        <taxon>Pezizomycotina</taxon>
        <taxon>Dothideomycetes</taxon>
        <taxon>Pleosporomycetidae</taxon>
        <taxon>Pleosporales</taxon>
        <taxon>Pleosporineae</taxon>
        <taxon>Pleosporaceae</taxon>
        <taxon>Pyrenophora</taxon>
    </lineage>
</organism>
<evidence type="ECO:0000313" key="5">
    <source>
        <dbReference type="EMBL" id="RMZ66328.1"/>
    </source>
</evidence>
<dbReference type="GO" id="GO:0016020">
    <property type="term" value="C:membrane"/>
    <property type="evidence" value="ECO:0007669"/>
    <property type="project" value="TreeGrafter"/>
</dbReference>
<dbReference type="GO" id="GO:0005525">
    <property type="term" value="F:GTP binding"/>
    <property type="evidence" value="ECO:0007669"/>
    <property type="project" value="InterPro"/>
</dbReference>
<dbReference type="EMBL" id="KE747806">
    <property type="protein sequence ID" value="RMZ66328.1"/>
    <property type="molecule type" value="Genomic_DNA"/>
</dbReference>
<name>A0A3M7LVS7_9PLEO</name>
<dbReference type="InterPro" id="IPR022812">
    <property type="entry name" value="Dynamin"/>
</dbReference>
<dbReference type="GO" id="GO:0005874">
    <property type="term" value="C:microtubule"/>
    <property type="evidence" value="ECO:0007669"/>
    <property type="project" value="TreeGrafter"/>
</dbReference>
<reference evidence="5 6" key="1">
    <citation type="journal article" date="2014" name="PLoS ONE">
        <title>De novo Genome Assembly of the Fungal Plant Pathogen Pyrenophora semeniperda.</title>
        <authorList>
            <person name="Soliai M.M."/>
            <person name="Meyer S.E."/>
            <person name="Udall J.A."/>
            <person name="Elzinga D.E."/>
            <person name="Hermansen R.A."/>
            <person name="Bodily P.M."/>
            <person name="Hart A.A."/>
            <person name="Coleman C.E."/>
        </authorList>
    </citation>
    <scope>NUCLEOTIDE SEQUENCE [LARGE SCALE GENOMIC DNA]</scope>
    <source>
        <strain evidence="5 6">CCB06</strain>
        <tissue evidence="5">Mycelium</tissue>
    </source>
</reference>
<accession>A0A3M7LVS7</accession>
<dbReference type="InterPro" id="IPR020850">
    <property type="entry name" value="GED_dom"/>
</dbReference>
<dbReference type="InterPro" id="IPR001401">
    <property type="entry name" value="Dynamin_GTPase"/>
</dbReference>
<dbReference type="Proteomes" id="UP000265663">
    <property type="component" value="Unassembled WGS sequence"/>
</dbReference>
<dbReference type="FunFam" id="3.40.50.300:FF:001425">
    <property type="entry name" value="Dynamin GTPase, putative"/>
    <property type="match status" value="1"/>
</dbReference>
<sequence>MANQRKVMDIVDKLRRTGLSGIVELPQLVVCGDQSSGKSSVLEAITEIPFLRKENLCTRFATEIILRRSVSSTSTITITPDKLRPKSEQAKLKSFSRVMNDFSQLPDVIEEATQAMGLGVVGGINSRAFSRDVLSVEITGPARRQLTLVDLPGLIHATNKAQTETDKELILNLVKDAKNDYANQIILDHCRKIDEQGRRTLGIITKPDFLREGTDNELTWIELAQNKDIYLERGWHMLKNRGDNQMKFSFEERNADENLFFSKGRYADLPRECVGIGSLRERLSKVLLNHLIKELPSLKDEMVSKLQGTIAEIEKLGDRRNTSHEQRMVLMKISMRISDILNSAIKGYYESPFFGRINMDAAVDASENIRRFRAVIQYLNINFANNMRLRGHKYAFGAGPGDEQQEIEEEKRTQEELDDLDEHPEFMFLPKPTKLTRREAIEWVRKTLERSRGYELPGTFQPMLISQLFWEQSEPWEQIASQHVSIIASACKEFIDTVLQDAAPPEFKDRLTTLYVDGALTQALASAKEELQKILTDKARHPATYNHYFTTTVQKMRQRKHQYITKKASEASEVRVYDHSDTLRKHVDPGKLAEAMNKAIELDMDVFSSQEALDTERAFYKDEMKYFVNAITKAVIERHLVGPLPDIILSPLVVTRMTEKEVEFVAAEPPEITQQRFHLESRKGMLEKGLETFREAMGGLKR</sequence>
<dbReference type="GO" id="GO:0048312">
    <property type="term" value="P:intracellular distribution of mitochondria"/>
    <property type="evidence" value="ECO:0007669"/>
    <property type="project" value="TreeGrafter"/>
</dbReference>
<dbReference type="InterPro" id="IPR000375">
    <property type="entry name" value="Dynamin_stalk"/>
</dbReference>
<dbReference type="GO" id="GO:0000266">
    <property type="term" value="P:mitochondrial fission"/>
    <property type="evidence" value="ECO:0007669"/>
    <property type="project" value="TreeGrafter"/>
</dbReference>
<feature type="domain" description="GED" evidence="3">
    <location>
        <begin position="609"/>
        <end position="701"/>
    </location>
</feature>
<dbReference type="Pfam" id="PF00350">
    <property type="entry name" value="Dynamin_N"/>
    <property type="match status" value="1"/>
</dbReference>
<dbReference type="GO" id="GO:0016559">
    <property type="term" value="P:peroxisome fission"/>
    <property type="evidence" value="ECO:0007669"/>
    <property type="project" value="TreeGrafter"/>
</dbReference>
<evidence type="ECO:0000259" key="3">
    <source>
        <dbReference type="PROSITE" id="PS51388"/>
    </source>
</evidence>
<proteinExistence type="predicted"/>
<dbReference type="SMART" id="SM00053">
    <property type="entry name" value="DYNc"/>
    <property type="match status" value="1"/>
</dbReference>
<dbReference type="CDD" id="cd08771">
    <property type="entry name" value="DLP_1"/>
    <property type="match status" value="1"/>
</dbReference>
<gene>
    <name evidence="5" type="ORF">GMOD_00005445</name>
</gene>
<dbReference type="InterPro" id="IPR045063">
    <property type="entry name" value="Dynamin_N"/>
</dbReference>
<dbReference type="GO" id="GO:0003924">
    <property type="term" value="F:GTPase activity"/>
    <property type="evidence" value="ECO:0007669"/>
    <property type="project" value="InterPro"/>
</dbReference>
<dbReference type="PANTHER" id="PTHR11566:SF66">
    <property type="entry name" value="INTERFERON-INDUCED GTP-BINDING PROTEIN MX"/>
    <property type="match status" value="1"/>
</dbReference>
<dbReference type="SUPFAM" id="SSF52540">
    <property type="entry name" value="P-loop containing nucleoside triphosphate hydrolases"/>
    <property type="match status" value="1"/>
</dbReference>
<protein>
    <submittedName>
        <fullName evidence="5">Dynamin family</fullName>
    </submittedName>
</protein>
<dbReference type="PANTHER" id="PTHR11566">
    <property type="entry name" value="DYNAMIN"/>
    <property type="match status" value="1"/>
</dbReference>
<dbReference type="Gene3D" id="3.40.50.300">
    <property type="entry name" value="P-loop containing nucleotide triphosphate hydrolases"/>
    <property type="match status" value="1"/>
</dbReference>
<feature type="domain" description="Dynamin-type G" evidence="4">
    <location>
        <begin position="22"/>
        <end position="296"/>
    </location>
</feature>
<keyword evidence="1" id="KW-0547">Nucleotide-binding</keyword>
<dbReference type="Pfam" id="PF01031">
    <property type="entry name" value="Dynamin_M"/>
    <property type="match status" value="1"/>
</dbReference>
<dbReference type="GO" id="GO:0008017">
    <property type="term" value="F:microtubule binding"/>
    <property type="evidence" value="ECO:0007669"/>
    <property type="project" value="TreeGrafter"/>
</dbReference>
<dbReference type="PRINTS" id="PR00195">
    <property type="entry name" value="DYNAMIN"/>
</dbReference>
<dbReference type="OrthoDB" id="415706at2759"/>
<evidence type="ECO:0000256" key="1">
    <source>
        <dbReference type="ARBA" id="ARBA00022741"/>
    </source>
</evidence>
<evidence type="ECO:0000259" key="4">
    <source>
        <dbReference type="PROSITE" id="PS51718"/>
    </source>
</evidence>
<evidence type="ECO:0000313" key="6">
    <source>
        <dbReference type="Proteomes" id="UP000265663"/>
    </source>
</evidence>
<dbReference type="InterPro" id="IPR030381">
    <property type="entry name" value="G_DYNAMIN_dom"/>
</dbReference>
<dbReference type="PROSITE" id="PS51388">
    <property type="entry name" value="GED"/>
    <property type="match status" value="1"/>
</dbReference>
<evidence type="ECO:0000256" key="2">
    <source>
        <dbReference type="ARBA" id="ARBA00023134"/>
    </source>
</evidence>